<dbReference type="SUPFAM" id="SSF53901">
    <property type="entry name" value="Thiolase-like"/>
    <property type="match status" value="2"/>
</dbReference>
<dbReference type="AlphaFoldDB" id="A0A5S5CKY1"/>
<keyword evidence="6 14" id="KW-0808">Transferase</keyword>
<evidence type="ECO:0000256" key="9">
    <source>
        <dbReference type="ARBA" id="ARBA00023160"/>
    </source>
</evidence>
<dbReference type="PIRSF" id="PIRSF000447">
    <property type="entry name" value="KAS_II"/>
    <property type="match status" value="1"/>
</dbReference>
<feature type="domain" description="Ketosynthase family 3 (KS3)" evidence="17">
    <location>
        <begin position="3"/>
        <end position="411"/>
    </location>
</feature>
<dbReference type="InterPro" id="IPR017568">
    <property type="entry name" value="3-oxoacyl-ACP_synth-2"/>
</dbReference>
<dbReference type="EC" id="2.3.1.179" evidence="3 14"/>
<dbReference type="Proteomes" id="UP000323257">
    <property type="component" value="Unassembled WGS sequence"/>
</dbReference>
<dbReference type="NCBIfam" id="TIGR03150">
    <property type="entry name" value="fabF"/>
    <property type="match status" value="1"/>
</dbReference>
<keyword evidence="9 14" id="KW-0275">Fatty acid biosynthesis</keyword>
<evidence type="ECO:0000313" key="19">
    <source>
        <dbReference type="Proteomes" id="UP000323257"/>
    </source>
</evidence>
<dbReference type="InterPro" id="IPR014030">
    <property type="entry name" value="Ketoacyl_synth_N"/>
</dbReference>
<evidence type="ECO:0000256" key="14">
    <source>
        <dbReference type="PIRNR" id="PIRNR000447"/>
    </source>
</evidence>
<comment type="pathway">
    <text evidence="1 14">Lipid metabolism; fatty acid biosynthesis.</text>
</comment>
<evidence type="ECO:0000256" key="10">
    <source>
        <dbReference type="ARBA" id="ARBA00023315"/>
    </source>
</evidence>
<dbReference type="UniPathway" id="UPA00094"/>
<organism evidence="18 19">
    <name type="scientific">Paenibacillus methanolicus</name>
    <dbReference type="NCBI Taxonomy" id="582686"/>
    <lineage>
        <taxon>Bacteria</taxon>
        <taxon>Bacillati</taxon>
        <taxon>Bacillota</taxon>
        <taxon>Bacilli</taxon>
        <taxon>Bacillales</taxon>
        <taxon>Paenibacillaceae</taxon>
        <taxon>Paenibacillus</taxon>
    </lineage>
</organism>
<evidence type="ECO:0000256" key="11">
    <source>
        <dbReference type="ARBA" id="ARBA00024006"/>
    </source>
</evidence>
<evidence type="ECO:0000256" key="8">
    <source>
        <dbReference type="ARBA" id="ARBA00023098"/>
    </source>
</evidence>
<evidence type="ECO:0000256" key="1">
    <source>
        <dbReference type="ARBA" id="ARBA00005194"/>
    </source>
</evidence>
<dbReference type="SMART" id="SM00825">
    <property type="entry name" value="PKS_KS"/>
    <property type="match status" value="1"/>
</dbReference>
<dbReference type="PROSITE" id="PS52004">
    <property type="entry name" value="KS3_2"/>
    <property type="match status" value="1"/>
</dbReference>
<evidence type="ECO:0000256" key="12">
    <source>
        <dbReference type="ARBA" id="ARBA00047318"/>
    </source>
</evidence>
<proteinExistence type="inferred from homology"/>
<evidence type="ECO:0000256" key="13">
    <source>
        <dbReference type="ARBA" id="ARBA00047659"/>
    </source>
</evidence>
<gene>
    <name evidence="18" type="ORF">BCM02_101744</name>
</gene>
<dbReference type="InterPro" id="IPR000794">
    <property type="entry name" value="Beta-ketoacyl_synthase"/>
</dbReference>
<dbReference type="Gene3D" id="3.40.47.10">
    <property type="match status" value="1"/>
</dbReference>
<keyword evidence="5 14" id="KW-0444">Lipid biosynthesis</keyword>
<keyword evidence="8" id="KW-0443">Lipid metabolism</keyword>
<evidence type="ECO:0000259" key="17">
    <source>
        <dbReference type="PROSITE" id="PS52004"/>
    </source>
</evidence>
<evidence type="ECO:0000256" key="2">
    <source>
        <dbReference type="ARBA" id="ARBA00008467"/>
    </source>
</evidence>
<dbReference type="GO" id="GO:0006633">
    <property type="term" value="P:fatty acid biosynthetic process"/>
    <property type="evidence" value="ECO:0007669"/>
    <property type="project" value="UniProtKB-UniRule"/>
</dbReference>
<dbReference type="NCBIfam" id="NF005589">
    <property type="entry name" value="PRK07314.1"/>
    <property type="match status" value="1"/>
</dbReference>
<evidence type="ECO:0000256" key="5">
    <source>
        <dbReference type="ARBA" id="ARBA00022516"/>
    </source>
</evidence>
<comment type="similarity">
    <text evidence="2 14 16">Belongs to the thiolase-like superfamily. Beta-ketoacyl-ACP synthases family.</text>
</comment>
<reference evidence="18 19" key="1">
    <citation type="submission" date="2019-07" db="EMBL/GenBank/DDBJ databases">
        <title>Genomic Encyclopedia of Type Strains, Phase III (KMG-III): the genomes of soil and plant-associated and newly described type strains.</title>
        <authorList>
            <person name="Whitman W."/>
        </authorList>
    </citation>
    <scope>NUCLEOTIDE SEQUENCE [LARGE SCALE GENOMIC DNA]</scope>
    <source>
        <strain evidence="18 19">BL24</strain>
    </source>
</reference>
<comment type="caution">
    <text evidence="18">The sequence shown here is derived from an EMBL/GenBank/DDBJ whole genome shotgun (WGS) entry which is preliminary data.</text>
</comment>
<protein>
    <recommendedName>
        <fullName evidence="4 14">3-oxoacyl-[acyl-carrier-protein] synthase 2</fullName>
        <ecNumber evidence="3 14">2.3.1.179</ecNumber>
    </recommendedName>
</protein>
<dbReference type="InterPro" id="IPR016039">
    <property type="entry name" value="Thiolase-like"/>
</dbReference>
<evidence type="ECO:0000256" key="16">
    <source>
        <dbReference type="RuleBase" id="RU003694"/>
    </source>
</evidence>
<comment type="catalytic activity">
    <reaction evidence="12 14">
        <text>(9Z)-hexadecenoyl-[ACP] + malonyl-[ACP] + H(+) = 3-oxo-(11Z)-octadecenoyl-[ACP] + holo-[ACP] + CO2</text>
        <dbReference type="Rhea" id="RHEA:55040"/>
        <dbReference type="Rhea" id="RHEA-COMP:9623"/>
        <dbReference type="Rhea" id="RHEA-COMP:9685"/>
        <dbReference type="Rhea" id="RHEA-COMP:10800"/>
        <dbReference type="Rhea" id="RHEA-COMP:14074"/>
        <dbReference type="ChEBI" id="CHEBI:15378"/>
        <dbReference type="ChEBI" id="CHEBI:16526"/>
        <dbReference type="ChEBI" id="CHEBI:64479"/>
        <dbReference type="ChEBI" id="CHEBI:78449"/>
        <dbReference type="ChEBI" id="CHEBI:83989"/>
        <dbReference type="ChEBI" id="CHEBI:138538"/>
        <dbReference type="EC" id="2.3.1.179"/>
    </reaction>
</comment>
<sequence length="415" mass="43669">MGMERVVITGMGIISPLGNSVDEYWDKLIRGVSGVRAIESFDTTGHKARIAGTVRDFDAISLFGAKEARRMDRFCQFALAAADQALAHAELDLAHIDKERLGVYVGSGIGGIQTLTEQHATLLGRGAGRVSPTLVPMMIANMAAAMISIRLGALGPTLAPVTACSIGNTAIGEAYHRIQSGRTDVIFAGGSEAAVSEIATASFANATAVSTRNDEPERASRPFDAGRDGFVLGEGAAILVLESLTHARARGARILAEVIGYGASSDAYHMVATHPDGEGAYRAMREAIHEAGIRPEEVDVISAHATSTELGDRSETMAIKRLFGEAAYRIPVTANKSMTGHMLGAAGGAEAIALVQSLRTGIIPPTINQETPDPDCDLDVVPNEARQADLRIGLSNSFGFGGHNAVIVLKRWEVA</sequence>
<dbReference type="GO" id="GO:0005829">
    <property type="term" value="C:cytosol"/>
    <property type="evidence" value="ECO:0007669"/>
    <property type="project" value="TreeGrafter"/>
</dbReference>
<evidence type="ECO:0000256" key="3">
    <source>
        <dbReference type="ARBA" id="ARBA00012356"/>
    </source>
</evidence>
<evidence type="ECO:0000256" key="7">
    <source>
        <dbReference type="ARBA" id="ARBA00022832"/>
    </source>
</evidence>
<evidence type="ECO:0000256" key="4">
    <source>
        <dbReference type="ARBA" id="ARBA00014657"/>
    </source>
</evidence>
<comment type="function">
    <text evidence="11 14">Involved in the type II fatty acid elongation cycle. Catalyzes the elongation of a wide range of acyl-ACP by the addition of two carbons from malonyl-ACP to an acyl acceptor. Can efficiently catalyze the conversion of palmitoleoyl-ACP (cis-hexadec-9-enoyl-ACP) to cis-vaccenoyl-ACP (cis-octadec-11-enoyl-ACP), an essential step in the thermal regulation of fatty acid composition.</text>
</comment>
<name>A0A5S5CKY1_9BACL</name>
<dbReference type="Pfam" id="PF02801">
    <property type="entry name" value="Ketoacyl-synt_C"/>
    <property type="match status" value="1"/>
</dbReference>
<dbReference type="InterPro" id="IPR020841">
    <property type="entry name" value="PKS_Beta-ketoAc_synthase_dom"/>
</dbReference>
<dbReference type="InterPro" id="IPR014031">
    <property type="entry name" value="Ketoacyl_synth_C"/>
</dbReference>
<dbReference type="Pfam" id="PF00109">
    <property type="entry name" value="ketoacyl-synt"/>
    <property type="match status" value="1"/>
</dbReference>
<dbReference type="GO" id="GO:0004315">
    <property type="term" value="F:3-oxoacyl-[acyl-carrier-protein] synthase activity"/>
    <property type="evidence" value="ECO:0007669"/>
    <property type="project" value="UniProtKB-UniRule"/>
</dbReference>
<evidence type="ECO:0000256" key="6">
    <source>
        <dbReference type="ARBA" id="ARBA00022679"/>
    </source>
</evidence>
<dbReference type="NCBIfam" id="NF004970">
    <property type="entry name" value="PRK06333.1"/>
    <property type="match status" value="1"/>
</dbReference>
<evidence type="ECO:0000256" key="15">
    <source>
        <dbReference type="PIRSR" id="PIRSR000447-1"/>
    </source>
</evidence>
<dbReference type="FunFam" id="3.40.47.10:FF:000009">
    <property type="entry name" value="3-oxoacyl-[acyl-carrier-protein] synthase 2"/>
    <property type="match status" value="1"/>
</dbReference>
<evidence type="ECO:0000313" key="18">
    <source>
        <dbReference type="EMBL" id="TYP79623.1"/>
    </source>
</evidence>
<keyword evidence="19" id="KW-1185">Reference proteome</keyword>
<keyword evidence="7" id="KW-0276">Fatty acid metabolism</keyword>
<accession>A0A5S5CKY1</accession>
<dbReference type="EMBL" id="VNHS01000001">
    <property type="protein sequence ID" value="TYP79623.1"/>
    <property type="molecule type" value="Genomic_DNA"/>
</dbReference>
<dbReference type="PANTHER" id="PTHR11712">
    <property type="entry name" value="POLYKETIDE SYNTHASE-RELATED"/>
    <property type="match status" value="1"/>
</dbReference>
<dbReference type="PANTHER" id="PTHR11712:SF336">
    <property type="entry name" value="3-OXOACYL-[ACYL-CARRIER-PROTEIN] SYNTHASE, MITOCHONDRIAL"/>
    <property type="match status" value="1"/>
</dbReference>
<comment type="catalytic activity">
    <reaction evidence="13 14">
        <text>a fatty acyl-[ACP] + malonyl-[ACP] + H(+) = a 3-oxoacyl-[ACP] + holo-[ACP] + CO2</text>
        <dbReference type="Rhea" id="RHEA:22836"/>
        <dbReference type="Rhea" id="RHEA-COMP:9623"/>
        <dbReference type="Rhea" id="RHEA-COMP:9685"/>
        <dbReference type="Rhea" id="RHEA-COMP:9916"/>
        <dbReference type="Rhea" id="RHEA-COMP:14125"/>
        <dbReference type="ChEBI" id="CHEBI:15378"/>
        <dbReference type="ChEBI" id="CHEBI:16526"/>
        <dbReference type="ChEBI" id="CHEBI:64479"/>
        <dbReference type="ChEBI" id="CHEBI:78449"/>
        <dbReference type="ChEBI" id="CHEBI:78776"/>
        <dbReference type="ChEBI" id="CHEBI:138651"/>
    </reaction>
</comment>
<keyword evidence="10 14" id="KW-0012">Acyltransferase</keyword>
<dbReference type="CDD" id="cd00834">
    <property type="entry name" value="KAS_I_II"/>
    <property type="match status" value="1"/>
</dbReference>
<feature type="active site" description="For beta-ketoacyl synthase activity" evidence="15">
    <location>
        <position position="164"/>
    </location>
</feature>